<organism evidence="1 2">
    <name type="scientific">Ignelater luminosus</name>
    <name type="common">Cucubano</name>
    <name type="synonym">Pyrophorus luminosus</name>
    <dbReference type="NCBI Taxonomy" id="2038154"/>
    <lineage>
        <taxon>Eukaryota</taxon>
        <taxon>Metazoa</taxon>
        <taxon>Ecdysozoa</taxon>
        <taxon>Arthropoda</taxon>
        <taxon>Hexapoda</taxon>
        <taxon>Insecta</taxon>
        <taxon>Pterygota</taxon>
        <taxon>Neoptera</taxon>
        <taxon>Endopterygota</taxon>
        <taxon>Coleoptera</taxon>
        <taxon>Polyphaga</taxon>
        <taxon>Elateriformia</taxon>
        <taxon>Elateroidea</taxon>
        <taxon>Elateridae</taxon>
        <taxon>Agrypninae</taxon>
        <taxon>Pyrophorini</taxon>
        <taxon>Ignelater</taxon>
    </lineage>
</organism>
<dbReference type="AlphaFoldDB" id="A0A8K0DCI8"/>
<proteinExistence type="predicted"/>
<dbReference type="EMBL" id="VTPC01000965">
    <property type="protein sequence ID" value="KAF2903623.1"/>
    <property type="molecule type" value="Genomic_DNA"/>
</dbReference>
<evidence type="ECO:0000313" key="2">
    <source>
        <dbReference type="Proteomes" id="UP000801492"/>
    </source>
</evidence>
<evidence type="ECO:0000313" key="1">
    <source>
        <dbReference type="EMBL" id="KAF2903623.1"/>
    </source>
</evidence>
<dbReference type="OrthoDB" id="6769313at2759"/>
<dbReference type="Proteomes" id="UP000801492">
    <property type="component" value="Unassembled WGS sequence"/>
</dbReference>
<gene>
    <name evidence="1" type="ORF">ILUMI_02555</name>
</gene>
<sequence>MLTKRYRNALKSTKTYPGADIASDNNPVVSVIKTRPNKIRKPISSTLDLNKIKNEHLRQIVEEEINNNLSRAETQIRSTNNVNEKLNFINTTTKTAGEKHLTKTTNRNKVWMTQNILELIDETQKIKNHVGKYRKIHRKIKRRIKQIKESWIKEQCETMENFERKYGTFNMRRKVKEITGTQSKNQKEGKIIVDLENKIEKWTEYT</sequence>
<name>A0A8K0DCI8_IGNLU</name>
<accession>A0A8K0DCI8</accession>
<protein>
    <recommendedName>
        <fullName evidence="3">Endonuclease-reverse transcriptase</fullName>
    </recommendedName>
</protein>
<evidence type="ECO:0008006" key="3">
    <source>
        <dbReference type="Google" id="ProtNLM"/>
    </source>
</evidence>
<keyword evidence="2" id="KW-1185">Reference proteome</keyword>
<comment type="caution">
    <text evidence="1">The sequence shown here is derived from an EMBL/GenBank/DDBJ whole genome shotgun (WGS) entry which is preliminary data.</text>
</comment>
<reference evidence="1" key="1">
    <citation type="submission" date="2019-08" db="EMBL/GenBank/DDBJ databases">
        <title>The genome of the North American firefly Photinus pyralis.</title>
        <authorList>
            <consortium name="Photinus pyralis genome working group"/>
            <person name="Fallon T.R."/>
            <person name="Sander Lower S.E."/>
            <person name="Weng J.-K."/>
        </authorList>
    </citation>
    <scope>NUCLEOTIDE SEQUENCE</scope>
    <source>
        <strain evidence="1">TRF0915ILg1</strain>
        <tissue evidence="1">Whole body</tissue>
    </source>
</reference>